<dbReference type="GO" id="GO:0004222">
    <property type="term" value="F:metalloendopeptidase activity"/>
    <property type="evidence" value="ECO:0007669"/>
    <property type="project" value="InterPro"/>
</dbReference>
<evidence type="ECO:0000256" key="2">
    <source>
        <dbReference type="ARBA" id="ARBA00022723"/>
    </source>
</evidence>
<gene>
    <name evidence="7" type="ORF">EJK17_03810</name>
</gene>
<evidence type="ECO:0000313" key="8">
    <source>
        <dbReference type="Proteomes" id="UP000288291"/>
    </source>
</evidence>
<dbReference type="SUPFAM" id="SSF55486">
    <property type="entry name" value="Metalloproteases ('zincins'), catalytic domain"/>
    <property type="match status" value="1"/>
</dbReference>
<dbReference type="RefSeq" id="WP_103661278.1">
    <property type="nucleotide sequence ID" value="NZ_ML136876.1"/>
</dbReference>
<dbReference type="PRINTS" id="PR00138">
    <property type="entry name" value="MATRIXIN"/>
</dbReference>
<dbReference type="AlphaFoldDB" id="A0A437SW33"/>
<dbReference type="GO" id="GO:0031012">
    <property type="term" value="C:extracellular matrix"/>
    <property type="evidence" value="ECO:0007669"/>
    <property type="project" value="InterPro"/>
</dbReference>
<feature type="chain" id="PRO_5038786423" evidence="5">
    <location>
        <begin position="27"/>
        <end position="221"/>
    </location>
</feature>
<dbReference type="Pfam" id="PF00413">
    <property type="entry name" value="Peptidase_M10"/>
    <property type="match status" value="1"/>
</dbReference>
<evidence type="ECO:0000256" key="4">
    <source>
        <dbReference type="ARBA" id="ARBA00022833"/>
    </source>
</evidence>
<evidence type="ECO:0000256" key="1">
    <source>
        <dbReference type="ARBA" id="ARBA00022670"/>
    </source>
</evidence>
<dbReference type="GO" id="GO:0008270">
    <property type="term" value="F:zinc ion binding"/>
    <property type="evidence" value="ECO:0007669"/>
    <property type="project" value="InterPro"/>
</dbReference>
<dbReference type="CDD" id="cd04268">
    <property type="entry name" value="ZnMc_MMP_like"/>
    <property type="match status" value="1"/>
</dbReference>
<evidence type="ECO:0000259" key="6">
    <source>
        <dbReference type="SMART" id="SM00235"/>
    </source>
</evidence>
<protein>
    <submittedName>
        <fullName evidence="7">Matrixin family metalloprotease</fullName>
    </submittedName>
</protein>
<comment type="caution">
    <text evidence="7">The sequence shown here is derived from an EMBL/GenBank/DDBJ whole genome shotgun (WGS) entry which is preliminary data.</text>
</comment>
<keyword evidence="1 7" id="KW-0645">Protease</keyword>
<evidence type="ECO:0000256" key="3">
    <source>
        <dbReference type="ARBA" id="ARBA00022801"/>
    </source>
</evidence>
<organism evidence="7 8">
    <name type="scientific">Lactobacillus xujianguonis</name>
    <dbReference type="NCBI Taxonomy" id="2495899"/>
    <lineage>
        <taxon>Bacteria</taxon>
        <taxon>Bacillati</taxon>
        <taxon>Bacillota</taxon>
        <taxon>Bacilli</taxon>
        <taxon>Lactobacillales</taxon>
        <taxon>Lactobacillaceae</taxon>
        <taxon>Lactobacillus</taxon>
    </lineage>
</organism>
<accession>A0A437SW33</accession>
<name>A0A437SW33_9LACO</name>
<dbReference type="Proteomes" id="UP000288291">
    <property type="component" value="Unassembled WGS sequence"/>
</dbReference>
<keyword evidence="2" id="KW-0479">Metal-binding</keyword>
<keyword evidence="5" id="KW-0732">Signal</keyword>
<evidence type="ECO:0000256" key="5">
    <source>
        <dbReference type="SAM" id="SignalP"/>
    </source>
</evidence>
<dbReference type="Gene3D" id="3.40.390.10">
    <property type="entry name" value="Collagenase (Catalytic Domain)"/>
    <property type="match status" value="1"/>
</dbReference>
<keyword evidence="7" id="KW-0482">Metalloprotease</keyword>
<dbReference type="InterPro" id="IPR001818">
    <property type="entry name" value="Pept_M10_metallopeptidase"/>
</dbReference>
<feature type="domain" description="Peptidase metallopeptidase" evidence="6">
    <location>
        <begin position="71"/>
        <end position="219"/>
    </location>
</feature>
<dbReference type="InterPro" id="IPR021190">
    <property type="entry name" value="Pept_M10A"/>
</dbReference>
<reference evidence="7 8" key="1">
    <citation type="submission" date="2018-12" db="EMBL/GenBank/DDBJ databases">
        <authorList>
            <person name="Meng J."/>
        </authorList>
    </citation>
    <scope>NUCLEOTIDE SEQUENCE [LARGE SCALE GENOMIC DNA]</scope>
    <source>
        <strain evidence="7 8">HT111-2</strain>
    </source>
</reference>
<evidence type="ECO:0000313" key="7">
    <source>
        <dbReference type="EMBL" id="RVU71136.1"/>
    </source>
</evidence>
<proteinExistence type="predicted"/>
<dbReference type="EMBL" id="RXIA01000007">
    <property type="protein sequence ID" value="RVU71136.1"/>
    <property type="molecule type" value="Genomic_DNA"/>
</dbReference>
<dbReference type="GO" id="GO:0006508">
    <property type="term" value="P:proteolysis"/>
    <property type="evidence" value="ECO:0007669"/>
    <property type="project" value="UniProtKB-KW"/>
</dbReference>
<sequence>MKKINKFWKKIIIVLMLLGGMGVVTTEQTTQPVQAASHKIAKKAKKKQHKKKRLKKQIKIDRQKKHHRVKKQIKASKLRIPVATIYVGTSNAEDRQATEAALAAWNQTGAVKFIQVAKPQQAYIYLHDGNYGQTTWAGEEIERRVTKNTRSSEFRLNDFYMRIIDPQSRIDVAEHELGHAIGLNHIDGRPSVMNSVLDLGHAYSIQPIDVVSVITLYNTQR</sequence>
<feature type="signal peptide" evidence="5">
    <location>
        <begin position="1"/>
        <end position="26"/>
    </location>
</feature>
<dbReference type="SMART" id="SM00235">
    <property type="entry name" value="ZnMc"/>
    <property type="match status" value="1"/>
</dbReference>
<keyword evidence="4" id="KW-0862">Zinc</keyword>
<keyword evidence="8" id="KW-1185">Reference proteome</keyword>
<dbReference type="InterPro" id="IPR024079">
    <property type="entry name" value="MetalloPept_cat_dom_sf"/>
</dbReference>
<keyword evidence="3" id="KW-0378">Hydrolase</keyword>
<dbReference type="InterPro" id="IPR006026">
    <property type="entry name" value="Peptidase_Metallo"/>
</dbReference>